<keyword evidence="2" id="KW-1185">Reference proteome</keyword>
<name>A0ABN9EWN0_9NEOB</name>
<sequence length="54" mass="5947">MVIWSLVPYMSAAFQCASEMPVNAHQCHLPAPPHQCPSVQPINAHHCSLISTHQ</sequence>
<dbReference type="EMBL" id="CATNWA010015975">
    <property type="protein sequence ID" value="CAI9588647.1"/>
    <property type="molecule type" value="Genomic_DNA"/>
</dbReference>
<reference evidence="1" key="1">
    <citation type="submission" date="2023-05" db="EMBL/GenBank/DDBJ databases">
        <authorList>
            <person name="Stuckert A."/>
        </authorList>
    </citation>
    <scope>NUCLEOTIDE SEQUENCE</scope>
</reference>
<organism evidence="1 2">
    <name type="scientific">Staurois parvus</name>
    <dbReference type="NCBI Taxonomy" id="386267"/>
    <lineage>
        <taxon>Eukaryota</taxon>
        <taxon>Metazoa</taxon>
        <taxon>Chordata</taxon>
        <taxon>Craniata</taxon>
        <taxon>Vertebrata</taxon>
        <taxon>Euteleostomi</taxon>
        <taxon>Amphibia</taxon>
        <taxon>Batrachia</taxon>
        <taxon>Anura</taxon>
        <taxon>Neobatrachia</taxon>
        <taxon>Ranoidea</taxon>
        <taxon>Ranidae</taxon>
        <taxon>Staurois</taxon>
    </lineage>
</organism>
<evidence type="ECO:0000313" key="2">
    <source>
        <dbReference type="Proteomes" id="UP001162483"/>
    </source>
</evidence>
<accession>A0ABN9EWN0</accession>
<gene>
    <name evidence="1" type="ORF">SPARVUS_LOCUS10778821</name>
</gene>
<comment type="caution">
    <text evidence="1">The sequence shown here is derived from an EMBL/GenBank/DDBJ whole genome shotgun (WGS) entry which is preliminary data.</text>
</comment>
<dbReference type="Proteomes" id="UP001162483">
    <property type="component" value="Unassembled WGS sequence"/>
</dbReference>
<protein>
    <submittedName>
        <fullName evidence="1">Uncharacterized protein</fullName>
    </submittedName>
</protein>
<proteinExistence type="predicted"/>
<evidence type="ECO:0000313" key="1">
    <source>
        <dbReference type="EMBL" id="CAI9588647.1"/>
    </source>
</evidence>